<dbReference type="InterPro" id="IPR016181">
    <property type="entry name" value="Acyl_CoA_acyltransferase"/>
</dbReference>
<dbReference type="CDD" id="cd04301">
    <property type="entry name" value="NAT_SF"/>
    <property type="match status" value="1"/>
</dbReference>
<protein>
    <recommendedName>
        <fullName evidence="1">N-acetyltransferase domain-containing protein</fullName>
    </recommendedName>
</protein>
<dbReference type="OrthoDB" id="47374at2759"/>
<evidence type="ECO:0000313" key="2">
    <source>
        <dbReference type="EMBL" id="KAG0671533.1"/>
    </source>
</evidence>
<gene>
    <name evidence="2" type="ORF">C6P45_000365</name>
</gene>
<keyword evidence="3" id="KW-1185">Reference proteome</keyword>
<dbReference type="PROSITE" id="PS51186">
    <property type="entry name" value="GNAT"/>
    <property type="match status" value="1"/>
</dbReference>
<name>A0A9P6WDQ9_MAUEX</name>
<feature type="domain" description="N-acetyltransferase" evidence="1">
    <location>
        <begin position="7"/>
        <end position="170"/>
    </location>
</feature>
<proteinExistence type="predicted"/>
<accession>A0A9P6WDQ9</accession>
<evidence type="ECO:0000259" key="1">
    <source>
        <dbReference type="PROSITE" id="PS51186"/>
    </source>
</evidence>
<dbReference type="Gene3D" id="3.40.630.30">
    <property type="match status" value="1"/>
</dbReference>
<comment type="caution">
    <text evidence="2">The sequence shown here is derived from an EMBL/GenBank/DDBJ whole genome shotgun (WGS) entry which is preliminary data.</text>
</comment>
<sequence>MNKVDDIRLYDVNSQNWRHFQQFANRILKTQYPDSLFRDFDNHEHLVYIAKLAMIDGIPIAGLKAYSIISNDRGRKSRILPTATYIETLVVDETYQGKGLGSRMLQIIEQESLHCFIGDLMLHTPVNNSKTIQWYLSKGFIIKDTIISYYNSTDVDPSHSRDAYLLQKTI</sequence>
<reference evidence="2 3" key="1">
    <citation type="submission" date="2020-11" db="EMBL/GenBank/DDBJ databases">
        <title>Kefir isolates.</title>
        <authorList>
            <person name="Marcisauskas S."/>
            <person name="Kim Y."/>
            <person name="Blasche S."/>
        </authorList>
    </citation>
    <scope>NUCLEOTIDE SEQUENCE [LARGE SCALE GENOMIC DNA]</scope>
    <source>
        <strain evidence="2 3">OG2</strain>
    </source>
</reference>
<dbReference type="Proteomes" id="UP000750334">
    <property type="component" value="Unassembled WGS sequence"/>
</dbReference>
<dbReference type="SUPFAM" id="SSF55729">
    <property type="entry name" value="Acyl-CoA N-acyltransferases (Nat)"/>
    <property type="match status" value="1"/>
</dbReference>
<dbReference type="Pfam" id="PF00583">
    <property type="entry name" value="Acetyltransf_1"/>
    <property type="match status" value="1"/>
</dbReference>
<evidence type="ECO:0000313" key="3">
    <source>
        <dbReference type="Proteomes" id="UP000750334"/>
    </source>
</evidence>
<dbReference type="AlphaFoldDB" id="A0A9P6WDQ9"/>
<organism evidence="2 3">
    <name type="scientific">Maudiozyma exigua</name>
    <name type="common">Yeast</name>
    <name type="synonym">Kazachstania exigua</name>
    <dbReference type="NCBI Taxonomy" id="34358"/>
    <lineage>
        <taxon>Eukaryota</taxon>
        <taxon>Fungi</taxon>
        <taxon>Dikarya</taxon>
        <taxon>Ascomycota</taxon>
        <taxon>Saccharomycotina</taxon>
        <taxon>Saccharomycetes</taxon>
        <taxon>Saccharomycetales</taxon>
        <taxon>Saccharomycetaceae</taxon>
        <taxon>Maudiozyma</taxon>
    </lineage>
</organism>
<dbReference type="InterPro" id="IPR000182">
    <property type="entry name" value="GNAT_dom"/>
</dbReference>
<dbReference type="EMBL" id="PUHR01000011">
    <property type="protein sequence ID" value="KAG0671533.1"/>
    <property type="molecule type" value="Genomic_DNA"/>
</dbReference>
<dbReference type="GO" id="GO:0016747">
    <property type="term" value="F:acyltransferase activity, transferring groups other than amino-acyl groups"/>
    <property type="evidence" value="ECO:0007669"/>
    <property type="project" value="InterPro"/>
</dbReference>